<protein>
    <recommendedName>
        <fullName evidence="3">Transposase</fullName>
    </recommendedName>
</protein>
<name>C6I0N5_9BACT</name>
<proteinExistence type="predicted"/>
<organism evidence="1 2">
    <name type="scientific">Leptospirillum ferrodiazotrophum</name>
    <dbReference type="NCBI Taxonomy" id="412449"/>
    <lineage>
        <taxon>Bacteria</taxon>
        <taxon>Pseudomonadati</taxon>
        <taxon>Nitrospirota</taxon>
        <taxon>Nitrospiria</taxon>
        <taxon>Nitrospirales</taxon>
        <taxon>Nitrospiraceae</taxon>
        <taxon>Leptospirillum</taxon>
    </lineage>
</organism>
<dbReference type="AlphaFoldDB" id="C6I0N5"/>
<evidence type="ECO:0000313" key="1">
    <source>
        <dbReference type="EMBL" id="EES51690.1"/>
    </source>
</evidence>
<dbReference type="EMBL" id="GG693887">
    <property type="protein sequence ID" value="EES51690.1"/>
    <property type="molecule type" value="Genomic_DNA"/>
</dbReference>
<reference evidence="1 2" key="1">
    <citation type="journal article" date="2009" name="Appl. Environ. Microbiol.">
        <title>Community genomic and proteomic analyses of chemoautotrophic iron-oxidizing "Leptospirillum rubarum" (Group II) and "Leptospirillum ferrodiazotrophum" (Group III) bacteria in acid mine drainage biofilms.</title>
        <authorList>
            <person name="Goltsman D.S."/>
            <person name="Denef V.J."/>
            <person name="Singer S.W."/>
            <person name="VerBerkmoes N.C."/>
            <person name="Lefsrud M."/>
            <person name="Mueller R.S."/>
            <person name="Dick G.J."/>
            <person name="Sun C.L."/>
            <person name="Wheeler K.E."/>
            <person name="Zemla A."/>
            <person name="Baker B.J."/>
            <person name="Hauser L."/>
            <person name="Land M."/>
            <person name="Shah M.B."/>
            <person name="Thelen M.P."/>
            <person name="Hettich R.L."/>
            <person name="Banfield J.F."/>
        </authorList>
    </citation>
    <scope>NUCLEOTIDE SEQUENCE [LARGE SCALE GENOMIC DNA]</scope>
</reference>
<sequence length="119" mass="13462">MMNKLSGIWRWIQGSLFPRLDDALSRPMTDEHKKVAKILEIVRAEDVIRQPHQWTGRPAHEWALIGRAFVARAVLGLTSTRDLISRLKVDETFGAFADGRTVRFPASRPFLGSSPSPPR</sequence>
<dbReference type="Proteomes" id="UP000009374">
    <property type="component" value="Unassembled WGS sequence"/>
</dbReference>
<evidence type="ECO:0000313" key="2">
    <source>
        <dbReference type="Proteomes" id="UP000009374"/>
    </source>
</evidence>
<keyword evidence="2" id="KW-1185">Reference proteome</keyword>
<gene>
    <name evidence="1" type="ORF">UBAL3_95680127</name>
</gene>
<accession>C6I0N5</accession>
<evidence type="ECO:0008006" key="3">
    <source>
        <dbReference type="Google" id="ProtNLM"/>
    </source>
</evidence>